<evidence type="ECO:0000256" key="10">
    <source>
        <dbReference type="PIRNR" id="PIRNR003097"/>
    </source>
</evidence>
<keyword evidence="5 10" id="KW-0132">Cell division</keyword>
<evidence type="ECO:0000256" key="4">
    <source>
        <dbReference type="ARBA" id="ARBA00022475"/>
    </source>
</evidence>
<dbReference type="Proteomes" id="UP000034507">
    <property type="component" value="Unassembled WGS sequence"/>
</dbReference>
<dbReference type="InterPro" id="IPR003838">
    <property type="entry name" value="ABC3_permease_C"/>
</dbReference>
<dbReference type="InterPro" id="IPR004513">
    <property type="entry name" value="FtsX"/>
</dbReference>
<evidence type="ECO:0000256" key="2">
    <source>
        <dbReference type="ARBA" id="ARBA00007379"/>
    </source>
</evidence>
<feature type="transmembrane region" description="Helical" evidence="11">
    <location>
        <begin position="20"/>
        <end position="42"/>
    </location>
</feature>
<dbReference type="PIRSF" id="PIRSF003097">
    <property type="entry name" value="FtsX"/>
    <property type="match status" value="1"/>
</dbReference>
<dbReference type="PANTHER" id="PTHR47755:SF1">
    <property type="entry name" value="CELL DIVISION PROTEIN FTSX"/>
    <property type="match status" value="1"/>
</dbReference>
<dbReference type="GO" id="GO:0005886">
    <property type="term" value="C:plasma membrane"/>
    <property type="evidence" value="ECO:0007669"/>
    <property type="project" value="UniProtKB-SubCell"/>
</dbReference>
<dbReference type="AlphaFoldDB" id="A0A0G1A2Q7"/>
<keyword evidence="8 10" id="KW-0472">Membrane</keyword>
<accession>A0A0G1A2Q7</accession>
<evidence type="ECO:0000259" key="13">
    <source>
        <dbReference type="Pfam" id="PF18075"/>
    </source>
</evidence>
<feature type="transmembrane region" description="Helical" evidence="11">
    <location>
        <begin position="262"/>
        <end position="288"/>
    </location>
</feature>
<keyword evidence="9 10" id="KW-0131">Cell cycle</keyword>
<dbReference type="EMBL" id="LCBX01000043">
    <property type="protein sequence ID" value="KKS19613.1"/>
    <property type="molecule type" value="Genomic_DNA"/>
</dbReference>
<evidence type="ECO:0000256" key="9">
    <source>
        <dbReference type="ARBA" id="ARBA00023306"/>
    </source>
</evidence>
<evidence type="ECO:0000256" key="5">
    <source>
        <dbReference type="ARBA" id="ARBA00022618"/>
    </source>
</evidence>
<evidence type="ECO:0000256" key="8">
    <source>
        <dbReference type="ARBA" id="ARBA00023136"/>
    </source>
</evidence>
<dbReference type="Gene3D" id="3.30.70.3040">
    <property type="match status" value="1"/>
</dbReference>
<evidence type="ECO:0000256" key="3">
    <source>
        <dbReference type="ARBA" id="ARBA00021907"/>
    </source>
</evidence>
<evidence type="ECO:0000259" key="12">
    <source>
        <dbReference type="Pfam" id="PF02687"/>
    </source>
</evidence>
<evidence type="ECO:0000313" key="15">
    <source>
        <dbReference type="Proteomes" id="UP000034507"/>
    </source>
</evidence>
<evidence type="ECO:0000256" key="11">
    <source>
        <dbReference type="SAM" id="Phobius"/>
    </source>
</evidence>
<evidence type="ECO:0000256" key="6">
    <source>
        <dbReference type="ARBA" id="ARBA00022692"/>
    </source>
</evidence>
<dbReference type="PANTHER" id="PTHR47755">
    <property type="entry name" value="CELL DIVISION PROTEIN FTSX"/>
    <property type="match status" value="1"/>
</dbReference>
<evidence type="ECO:0000313" key="14">
    <source>
        <dbReference type="EMBL" id="KKS19613.1"/>
    </source>
</evidence>
<reference evidence="14 15" key="1">
    <citation type="journal article" date="2015" name="Nature">
        <title>rRNA introns, odd ribosomes, and small enigmatic genomes across a large radiation of phyla.</title>
        <authorList>
            <person name="Brown C.T."/>
            <person name="Hug L.A."/>
            <person name="Thomas B.C."/>
            <person name="Sharon I."/>
            <person name="Castelle C.J."/>
            <person name="Singh A."/>
            <person name="Wilkins M.J."/>
            <person name="Williams K.H."/>
            <person name="Banfield J.F."/>
        </authorList>
    </citation>
    <scope>NUCLEOTIDE SEQUENCE [LARGE SCALE GENOMIC DNA]</scope>
</reference>
<dbReference type="Pfam" id="PF02687">
    <property type="entry name" value="FtsX"/>
    <property type="match status" value="1"/>
</dbReference>
<feature type="domain" description="FtsX extracellular" evidence="13">
    <location>
        <begin position="55"/>
        <end position="146"/>
    </location>
</feature>
<comment type="subcellular location">
    <subcellularLocation>
        <location evidence="1">Cell membrane</location>
        <topology evidence="1">Multi-pass membrane protein</topology>
    </subcellularLocation>
</comment>
<dbReference type="Pfam" id="PF18075">
    <property type="entry name" value="FtsX_ECD"/>
    <property type="match status" value="1"/>
</dbReference>
<dbReference type="InterPro" id="IPR040690">
    <property type="entry name" value="FtsX_ECD"/>
</dbReference>
<keyword evidence="4 10" id="KW-1003">Cell membrane</keyword>
<evidence type="ECO:0000256" key="7">
    <source>
        <dbReference type="ARBA" id="ARBA00022989"/>
    </source>
</evidence>
<name>A0A0G1A2Q7_UNCKA</name>
<sequence>MTKIFENIISTIKKEKLLSISNLLAMTVTFIVLGLFIEVIIYSQTALKMLEQQAQITVFFKDDVPEERIMELRTQFQGDVRILDVNYVSKEDAFEIFKEINKDEPVLLESISANILPASLEVKSKNLSSLDELAEEYQVIDGVEEVKYFEDVIERFRYWSSVIYVVGIVTLFTLFVISYSVIIVTLRTTINNKGIELEILKLVGATDRYVKKPLMYQGIFFGGLSALIASLFLILGSVFTRLLGVFGADPDIYLASLKMDSLVFSVLLSVVLLLSGILLGYLGSLTAVKKYLKY</sequence>
<organism evidence="14 15">
    <name type="scientific">candidate division WWE3 bacterium GW2011_GWC1_41_7</name>
    <dbReference type="NCBI Taxonomy" id="1619119"/>
    <lineage>
        <taxon>Bacteria</taxon>
        <taxon>Katanobacteria</taxon>
    </lineage>
</organism>
<proteinExistence type="inferred from homology"/>
<gene>
    <name evidence="14" type="ORF">UU77_C0043G0006</name>
</gene>
<protein>
    <recommendedName>
        <fullName evidence="3 10">Cell division protein FtsX</fullName>
    </recommendedName>
</protein>
<keyword evidence="6 11" id="KW-0812">Transmembrane</keyword>
<feature type="transmembrane region" description="Helical" evidence="11">
    <location>
        <begin position="162"/>
        <end position="186"/>
    </location>
</feature>
<feature type="transmembrane region" description="Helical" evidence="11">
    <location>
        <begin position="218"/>
        <end position="242"/>
    </location>
</feature>
<keyword evidence="7 11" id="KW-1133">Transmembrane helix</keyword>
<evidence type="ECO:0000256" key="1">
    <source>
        <dbReference type="ARBA" id="ARBA00004651"/>
    </source>
</evidence>
<comment type="similarity">
    <text evidence="2 10">Belongs to the ABC-4 integral membrane protein family. FtsX subfamily.</text>
</comment>
<feature type="domain" description="ABC3 transporter permease C-terminal" evidence="12">
    <location>
        <begin position="169"/>
        <end position="290"/>
    </location>
</feature>
<dbReference type="GO" id="GO:0051301">
    <property type="term" value="P:cell division"/>
    <property type="evidence" value="ECO:0007669"/>
    <property type="project" value="UniProtKB-KW"/>
</dbReference>
<comment type="caution">
    <text evidence="14">The sequence shown here is derived from an EMBL/GenBank/DDBJ whole genome shotgun (WGS) entry which is preliminary data.</text>
</comment>